<dbReference type="Gene3D" id="2.60.200.40">
    <property type="match status" value="1"/>
</dbReference>
<dbReference type="OrthoDB" id="355901at2"/>
<accession>F5Y917</accession>
<protein>
    <submittedName>
        <fullName evidence="3">Diacylglycerol kinase</fullName>
    </submittedName>
</protein>
<dbReference type="PROSITE" id="PS50146">
    <property type="entry name" value="DAGK"/>
    <property type="match status" value="1"/>
</dbReference>
<dbReference type="InterPro" id="IPR017438">
    <property type="entry name" value="ATP-NAD_kinase_N"/>
</dbReference>
<dbReference type="eggNOG" id="COG1597">
    <property type="taxonomic scope" value="Bacteria"/>
</dbReference>
<dbReference type="InterPro" id="IPR001206">
    <property type="entry name" value="Diacylglycerol_kinase_cat_dom"/>
</dbReference>
<dbReference type="Proteomes" id="UP000009222">
    <property type="component" value="Chromosome"/>
</dbReference>
<gene>
    <name evidence="3" type="ordered locus">TREAZ_0864</name>
</gene>
<proteinExistence type="predicted"/>
<keyword evidence="4" id="KW-1185">Reference proteome</keyword>
<dbReference type="RefSeq" id="WP_015711114.1">
    <property type="nucleotide sequence ID" value="NC_015577.1"/>
</dbReference>
<evidence type="ECO:0000313" key="3">
    <source>
        <dbReference type="EMBL" id="AEF81248.1"/>
    </source>
</evidence>
<dbReference type="FunCoup" id="F5Y917">
    <property type="interactions" value="6"/>
</dbReference>
<evidence type="ECO:0000313" key="4">
    <source>
        <dbReference type="Proteomes" id="UP000009222"/>
    </source>
</evidence>
<evidence type="ECO:0000256" key="1">
    <source>
        <dbReference type="SAM" id="MobiDB-lite"/>
    </source>
</evidence>
<dbReference type="SUPFAM" id="SSF111331">
    <property type="entry name" value="NAD kinase/diacylglycerol kinase-like"/>
    <property type="match status" value="1"/>
</dbReference>
<sequence length="373" mass="41154">MSKAKTLIPEIFGGLLAEICLYTPLAKERPLRWTLIANPTAGGFTIGSRWKKHLRQLQECVLRAQKNPLHVDAFPSETGLKEGDENGLIPTRHGGHARSITEALIDEAGSYSDIYAKRPFNLIITAGGDGTSLDVLTALYHMPTGLRSHFAVLRLPMGTGNDGADAWELEDALSLLIDPAKPGYQRALRLTTSTPGKGPFLAFNILSVGLDAFVTHMTNKTKGKMPGDTYKLWVDVASLLYDRLYKVGSMDVSAFDERGREVRSFSEKVLLLAVGESGHRTYGSHKKILPDDRNVCLVKQMPMLRKVALKGLFTTGEHILKPESVVFNAHRVEFRGEEPLLAQMDGETVLLQKRDFPAAIELTELVIPVLKKV</sequence>
<reference evidence="4" key="1">
    <citation type="submission" date="2009-12" db="EMBL/GenBank/DDBJ databases">
        <title>Complete sequence of Treponema azotonutricium strain ZAS-9.</title>
        <authorList>
            <person name="Tetu S.G."/>
            <person name="Matson E."/>
            <person name="Ren Q."/>
            <person name="Seshadri R."/>
            <person name="Elbourne L."/>
            <person name="Hassan K.A."/>
            <person name="Durkin A."/>
            <person name="Radune D."/>
            <person name="Mohamoud Y."/>
            <person name="Shay R."/>
            <person name="Jin S."/>
            <person name="Zhang X."/>
            <person name="Lucey K."/>
            <person name="Ballor N.R."/>
            <person name="Ottesen E."/>
            <person name="Rosenthal R."/>
            <person name="Allen A."/>
            <person name="Leadbetter J.R."/>
            <person name="Paulsen I.T."/>
        </authorList>
    </citation>
    <scope>NUCLEOTIDE SEQUENCE [LARGE SCALE GENOMIC DNA]</scope>
    <source>
        <strain evidence="4">ATCC BAA-888 / DSM 13862 / ZAS-9</strain>
    </source>
</reference>
<dbReference type="AlphaFoldDB" id="F5Y917"/>
<organism evidence="3 4">
    <name type="scientific">Leadbettera azotonutricia (strain ATCC BAA-888 / DSM 13862 / ZAS-9)</name>
    <name type="common">Treponema azotonutricium</name>
    <dbReference type="NCBI Taxonomy" id="545695"/>
    <lineage>
        <taxon>Bacteria</taxon>
        <taxon>Pseudomonadati</taxon>
        <taxon>Spirochaetota</taxon>
        <taxon>Spirochaetia</taxon>
        <taxon>Spirochaetales</taxon>
        <taxon>Breznakiellaceae</taxon>
        <taxon>Leadbettera</taxon>
    </lineage>
</organism>
<feature type="region of interest" description="Disordered" evidence="1">
    <location>
        <begin position="73"/>
        <end position="94"/>
    </location>
</feature>
<dbReference type="InParanoid" id="F5Y917"/>
<dbReference type="HOGENOM" id="CLU_741738_0_0_12"/>
<dbReference type="Gene3D" id="3.40.50.10330">
    <property type="entry name" value="Probable inorganic polyphosphate/atp-NAD kinase, domain 1"/>
    <property type="match status" value="1"/>
</dbReference>
<dbReference type="GO" id="GO:0016301">
    <property type="term" value="F:kinase activity"/>
    <property type="evidence" value="ECO:0007669"/>
    <property type="project" value="UniProtKB-KW"/>
</dbReference>
<dbReference type="EMBL" id="CP001841">
    <property type="protein sequence ID" value="AEF81248.1"/>
    <property type="molecule type" value="Genomic_DNA"/>
</dbReference>
<keyword evidence="3" id="KW-0418">Kinase</keyword>
<feature type="domain" description="DAGKc" evidence="2">
    <location>
        <begin position="28"/>
        <end position="162"/>
    </location>
</feature>
<keyword evidence="3" id="KW-0808">Transferase</keyword>
<dbReference type="InterPro" id="IPR016064">
    <property type="entry name" value="NAD/diacylglycerol_kinase_sf"/>
</dbReference>
<evidence type="ECO:0000259" key="2">
    <source>
        <dbReference type="PROSITE" id="PS50146"/>
    </source>
</evidence>
<dbReference type="Pfam" id="PF00781">
    <property type="entry name" value="DAGK_cat"/>
    <property type="match status" value="1"/>
</dbReference>
<name>F5Y917_LEAAZ</name>
<reference evidence="3 4" key="2">
    <citation type="journal article" date="2011" name="ISME J.">
        <title>RNA-seq reveals cooperative metabolic interactions between two termite-gut spirochete species in co-culture.</title>
        <authorList>
            <person name="Rosenthal A.Z."/>
            <person name="Matson E.G."/>
            <person name="Eldar A."/>
            <person name="Leadbetter J.R."/>
        </authorList>
    </citation>
    <scope>NUCLEOTIDE SEQUENCE [LARGE SCALE GENOMIC DNA]</scope>
    <source>
        <strain evidence="4">ATCC BAA-888 / DSM 13862 / ZAS-9</strain>
    </source>
</reference>
<dbReference type="KEGG" id="taz:TREAZ_0864"/>
<dbReference type="STRING" id="545695.TREAZ_0864"/>